<organism evidence="7 8">
    <name type="scientific">Smittium simulii</name>
    <dbReference type="NCBI Taxonomy" id="133385"/>
    <lineage>
        <taxon>Eukaryota</taxon>
        <taxon>Fungi</taxon>
        <taxon>Fungi incertae sedis</taxon>
        <taxon>Zoopagomycota</taxon>
        <taxon>Kickxellomycotina</taxon>
        <taxon>Harpellomycetes</taxon>
        <taxon>Harpellales</taxon>
        <taxon>Legeriomycetaceae</taxon>
        <taxon>Smittium</taxon>
    </lineage>
</organism>
<dbReference type="InterPro" id="IPR011598">
    <property type="entry name" value="bHLH_dom"/>
</dbReference>
<accession>A0A2T9Z032</accession>
<evidence type="ECO:0000313" key="7">
    <source>
        <dbReference type="EMBL" id="PVU97962.1"/>
    </source>
</evidence>
<dbReference type="GO" id="GO:0046983">
    <property type="term" value="F:protein dimerization activity"/>
    <property type="evidence" value="ECO:0007669"/>
    <property type="project" value="InterPro"/>
</dbReference>
<dbReference type="SMART" id="SM00353">
    <property type="entry name" value="HLH"/>
    <property type="match status" value="1"/>
</dbReference>
<dbReference type="PROSITE" id="PS50888">
    <property type="entry name" value="BHLH"/>
    <property type="match status" value="1"/>
</dbReference>
<name>A0A2T9Z032_9FUNG</name>
<dbReference type="Pfam" id="PF00010">
    <property type="entry name" value="HLH"/>
    <property type="match status" value="1"/>
</dbReference>
<keyword evidence="8" id="KW-1185">Reference proteome</keyword>
<dbReference type="InterPro" id="IPR036638">
    <property type="entry name" value="HLH_DNA-bd_sf"/>
</dbReference>
<gene>
    <name evidence="7" type="ORF">BB561_000210</name>
</gene>
<dbReference type="Proteomes" id="UP000245383">
    <property type="component" value="Unassembled WGS sequence"/>
</dbReference>
<dbReference type="GO" id="GO:0000978">
    <property type="term" value="F:RNA polymerase II cis-regulatory region sequence-specific DNA binding"/>
    <property type="evidence" value="ECO:0007669"/>
    <property type="project" value="TreeGrafter"/>
</dbReference>
<comment type="subcellular location">
    <subcellularLocation>
        <location evidence="1">Nucleus</location>
    </subcellularLocation>
</comment>
<dbReference type="GO" id="GO:0000981">
    <property type="term" value="F:DNA-binding transcription factor activity, RNA polymerase II-specific"/>
    <property type="evidence" value="ECO:0007669"/>
    <property type="project" value="TreeGrafter"/>
</dbReference>
<evidence type="ECO:0000256" key="3">
    <source>
        <dbReference type="ARBA" id="ARBA00023125"/>
    </source>
</evidence>
<keyword evidence="5" id="KW-0539">Nucleus</keyword>
<evidence type="ECO:0000313" key="8">
    <source>
        <dbReference type="Proteomes" id="UP000245383"/>
    </source>
</evidence>
<feature type="domain" description="BHLH" evidence="6">
    <location>
        <begin position="325"/>
        <end position="379"/>
    </location>
</feature>
<evidence type="ECO:0000256" key="1">
    <source>
        <dbReference type="ARBA" id="ARBA00004123"/>
    </source>
</evidence>
<dbReference type="OrthoDB" id="690068at2759"/>
<dbReference type="STRING" id="133385.A0A2T9Z032"/>
<protein>
    <recommendedName>
        <fullName evidence="6">BHLH domain-containing protein</fullName>
    </recommendedName>
</protein>
<sequence>MDNNQADLFTYQLQFQQHSDIPGKKDSGYLQGDQLQLQASSAQNNISLAAPDKQNNPVSPMFLYDFANVTTLSDKHDSSMQQKDNSAFDKSNLYQELLFSSLNNQNNAKIRNYSSSIPINQTKNNYINNNQTGLFASPFEFDNDTVNLASSLNSKSQFLGAQVQINDKINMFAPLLDENTDFSPESSLRNNALTPNYNDFGFYSNNPTSGIEIQKPNDSLIAGMPMAQHQRFIEMQNFGASSPINTSYYSSSLPSTSQWDRNSSIFEAHGLQKVMEDSPYFANSNMIKDGGAIYSPSSALNGSIDFKESGNGIARTNILHEKRRRRRESHNAVERRRRDNINDQITELYNLLPNHMKDPNIKPNKGLILSKSVAYIKELKGINLNKNANSADFYSSGISSNHTHNTTGSGLASILSSKQTAGSTSNTSPSV</sequence>
<dbReference type="PANTHER" id="PTHR45776">
    <property type="entry name" value="MIP04163P"/>
    <property type="match status" value="1"/>
</dbReference>
<evidence type="ECO:0000256" key="4">
    <source>
        <dbReference type="ARBA" id="ARBA00023163"/>
    </source>
</evidence>
<comment type="caution">
    <text evidence="7">The sequence shown here is derived from an EMBL/GenBank/DDBJ whole genome shotgun (WGS) entry which is preliminary data.</text>
</comment>
<evidence type="ECO:0000256" key="5">
    <source>
        <dbReference type="ARBA" id="ARBA00023242"/>
    </source>
</evidence>
<dbReference type="Gene3D" id="4.10.280.10">
    <property type="entry name" value="Helix-loop-helix DNA-binding domain"/>
    <property type="match status" value="1"/>
</dbReference>
<dbReference type="CDD" id="cd11387">
    <property type="entry name" value="bHLHzip_USF_MITF"/>
    <property type="match status" value="1"/>
</dbReference>
<reference evidence="7 8" key="1">
    <citation type="journal article" date="2018" name="MBio">
        <title>Comparative Genomics Reveals the Core Gene Toolbox for the Fungus-Insect Symbiosis.</title>
        <authorList>
            <person name="Wang Y."/>
            <person name="Stata M."/>
            <person name="Wang W."/>
            <person name="Stajich J.E."/>
            <person name="White M.M."/>
            <person name="Moncalvo J.M."/>
        </authorList>
    </citation>
    <scope>NUCLEOTIDE SEQUENCE [LARGE SCALE GENOMIC DNA]</scope>
    <source>
        <strain evidence="7 8">SWE-8-4</strain>
    </source>
</reference>
<dbReference type="EMBL" id="MBFR01000005">
    <property type="protein sequence ID" value="PVU97962.1"/>
    <property type="molecule type" value="Genomic_DNA"/>
</dbReference>
<dbReference type="AlphaFoldDB" id="A0A2T9Z032"/>
<evidence type="ECO:0000259" key="6">
    <source>
        <dbReference type="PROSITE" id="PS50888"/>
    </source>
</evidence>
<dbReference type="SUPFAM" id="SSF47459">
    <property type="entry name" value="HLH, helix-loop-helix DNA-binding domain"/>
    <property type="match status" value="1"/>
</dbReference>
<keyword evidence="2" id="KW-0805">Transcription regulation</keyword>
<keyword evidence="3" id="KW-0238">DNA-binding</keyword>
<proteinExistence type="predicted"/>
<evidence type="ECO:0000256" key="2">
    <source>
        <dbReference type="ARBA" id="ARBA00023015"/>
    </source>
</evidence>
<dbReference type="PANTHER" id="PTHR45776:SF2">
    <property type="entry name" value="MIP04163P"/>
    <property type="match status" value="1"/>
</dbReference>
<dbReference type="GO" id="GO:0005634">
    <property type="term" value="C:nucleus"/>
    <property type="evidence" value="ECO:0007669"/>
    <property type="project" value="UniProtKB-SubCell"/>
</dbReference>
<keyword evidence="4" id="KW-0804">Transcription</keyword>